<evidence type="ECO:0000313" key="4">
    <source>
        <dbReference type="Proteomes" id="UP000274822"/>
    </source>
</evidence>
<evidence type="ECO:0000256" key="1">
    <source>
        <dbReference type="SAM" id="Coils"/>
    </source>
</evidence>
<gene>
    <name evidence="3" type="ORF">BC938DRAFT_482224</name>
</gene>
<feature type="compositionally biased region" description="Basic and acidic residues" evidence="2">
    <location>
        <begin position="158"/>
        <end position="188"/>
    </location>
</feature>
<reference evidence="3 4" key="1">
    <citation type="journal article" date="2018" name="New Phytol.">
        <title>Phylogenomics of Endogonaceae and evolution of mycorrhizas within Mucoromycota.</title>
        <authorList>
            <person name="Chang Y."/>
            <person name="Desiro A."/>
            <person name="Na H."/>
            <person name="Sandor L."/>
            <person name="Lipzen A."/>
            <person name="Clum A."/>
            <person name="Barry K."/>
            <person name="Grigoriev I.V."/>
            <person name="Martin F.M."/>
            <person name="Stajich J.E."/>
            <person name="Smith M.E."/>
            <person name="Bonito G."/>
            <person name="Spatafora J.W."/>
        </authorList>
    </citation>
    <scope>NUCLEOTIDE SEQUENCE [LARGE SCALE GENOMIC DNA]</scope>
    <source>
        <strain evidence="3 4">AD002</strain>
    </source>
</reference>
<feature type="compositionally biased region" description="Polar residues" evidence="2">
    <location>
        <begin position="357"/>
        <end position="377"/>
    </location>
</feature>
<organism evidence="3 4">
    <name type="scientific">Jimgerdemannia flammicorona</name>
    <dbReference type="NCBI Taxonomy" id="994334"/>
    <lineage>
        <taxon>Eukaryota</taxon>
        <taxon>Fungi</taxon>
        <taxon>Fungi incertae sedis</taxon>
        <taxon>Mucoromycota</taxon>
        <taxon>Mucoromycotina</taxon>
        <taxon>Endogonomycetes</taxon>
        <taxon>Endogonales</taxon>
        <taxon>Endogonaceae</taxon>
        <taxon>Jimgerdemannia</taxon>
    </lineage>
</organism>
<feature type="compositionally biased region" description="Polar residues" evidence="2">
    <location>
        <begin position="189"/>
        <end position="219"/>
    </location>
</feature>
<name>A0A433QEF5_9FUNG</name>
<protein>
    <submittedName>
        <fullName evidence="3">Uncharacterized protein</fullName>
    </submittedName>
</protein>
<evidence type="ECO:0000256" key="2">
    <source>
        <dbReference type="SAM" id="MobiDB-lite"/>
    </source>
</evidence>
<feature type="compositionally biased region" description="Polar residues" evidence="2">
    <location>
        <begin position="79"/>
        <end position="99"/>
    </location>
</feature>
<dbReference type="AlphaFoldDB" id="A0A433QEF5"/>
<proteinExistence type="predicted"/>
<keyword evidence="1" id="KW-0175">Coiled coil</keyword>
<feature type="region of interest" description="Disordered" evidence="2">
    <location>
        <begin position="1"/>
        <end position="26"/>
    </location>
</feature>
<feature type="region of interest" description="Disordered" evidence="2">
    <location>
        <begin position="344"/>
        <end position="377"/>
    </location>
</feature>
<sequence>MGFKAYLSGATKSASNRPPPLAGPAYATLTLGSEQQEHAQLDFNASSLDFGSKNLSVLASNQPEKTIVCDVNNQTAITEQQVDVNSASPNEIPRITSSKPSRKQRNKDKESPTSQSGLEVISASPKSQINPVEPSLKVTNSLKKQQQHQQLAANSTNDGRKVGTEHQRREPQDEKYKTVTQTEKDQKKNGITASNSRTNNSDTLQSYRGQAISASNSHAVNGAISSGGKKKKKDKSKSATANINDVSSVATSAQQQPDAKDFSIDVIQVDGHTHIKEGHDIDSTSSTSKLFSVDDILDRINGTGASLEASVDSKLTSVGESDAPLDFGLKFDIPSSIFYSPPPPSLVSTPSTPGGAATSNESFTPLSSFGGNPVSGASTPTVMTTTSLDELLSKDFGFSLPPLTSSAFAWSANGLSGNGNGGVPHVRSSSPASVEALEREVENARKEAAMLENRLKAVINKNRMAMLSQ</sequence>
<dbReference type="Proteomes" id="UP000274822">
    <property type="component" value="Unassembled WGS sequence"/>
</dbReference>
<keyword evidence="4" id="KW-1185">Reference proteome</keyword>
<dbReference type="EMBL" id="RBNJ01007057">
    <property type="protein sequence ID" value="RUS28168.1"/>
    <property type="molecule type" value="Genomic_DNA"/>
</dbReference>
<evidence type="ECO:0000313" key="3">
    <source>
        <dbReference type="EMBL" id="RUS28168.1"/>
    </source>
</evidence>
<feature type="region of interest" description="Disordered" evidence="2">
    <location>
        <begin position="79"/>
        <end position="240"/>
    </location>
</feature>
<feature type="coiled-coil region" evidence="1">
    <location>
        <begin position="434"/>
        <end position="461"/>
    </location>
</feature>
<accession>A0A433QEF5</accession>
<feature type="compositionally biased region" description="Low complexity" evidence="2">
    <location>
        <begin position="139"/>
        <end position="156"/>
    </location>
</feature>
<comment type="caution">
    <text evidence="3">The sequence shown here is derived from an EMBL/GenBank/DDBJ whole genome shotgun (WGS) entry which is preliminary data.</text>
</comment>